<proteinExistence type="predicted"/>
<evidence type="ECO:0000313" key="1">
    <source>
        <dbReference type="EMBL" id="ACU72449.1"/>
    </source>
</evidence>
<accession>C7QAF0</accession>
<evidence type="ECO:0000313" key="2">
    <source>
        <dbReference type="Proteomes" id="UP000000851"/>
    </source>
</evidence>
<dbReference type="EMBL" id="CP001700">
    <property type="protein sequence ID" value="ACU72449.1"/>
    <property type="molecule type" value="Genomic_DNA"/>
</dbReference>
<dbReference type="RefSeq" id="WP_015792178.1">
    <property type="nucleotide sequence ID" value="NC_013131.1"/>
</dbReference>
<reference evidence="1 2" key="1">
    <citation type="journal article" date="2009" name="Stand. Genomic Sci.">
        <title>Complete genome sequence of Catenulispora acidiphila type strain (ID 139908).</title>
        <authorList>
            <person name="Copeland A."/>
            <person name="Lapidus A."/>
            <person name="Glavina Del Rio T."/>
            <person name="Nolan M."/>
            <person name="Lucas S."/>
            <person name="Chen F."/>
            <person name="Tice H."/>
            <person name="Cheng J.F."/>
            <person name="Bruce D."/>
            <person name="Goodwin L."/>
            <person name="Pitluck S."/>
            <person name="Mikhailova N."/>
            <person name="Pati A."/>
            <person name="Ivanova N."/>
            <person name="Mavromatis K."/>
            <person name="Chen A."/>
            <person name="Palaniappan K."/>
            <person name="Chain P."/>
            <person name="Land M."/>
            <person name="Hauser L."/>
            <person name="Chang Y.J."/>
            <person name="Jeffries C.D."/>
            <person name="Chertkov O."/>
            <person name="Brettin T."/>
            <person name="Detter J.C."/>
            <person name="Han C."/>
            <person name="Ali Z."/>
            <person name="Tindall B.J."/>
            <person name="Goker M."/>
            <person name="Bristow J."/>
            <person name="Eisen J.A."/>
            <person name="Markowitz V."/>
            <person name="Hugenholtz P."/>
            <person name="Kyrpides N.C."/>
            <person name="Klenk H.P."/>
        </authorList>
    </citation>
    <scope>NUCLEOTIDE SEQUENCE [LARGE SCALE GENOMIC DNA]</scope>
    <source>
        <strain evidence="2">DSM 44928 / JCM 14897 / NBRC 102108 / NRRL B-24433 / ID139908</strain>
    </source>
</reference>
<protein>
    <submittedName>
        <fullName evidence="1">Uncharacterized protein</fullName>
    </submittedName>
</protein>
<name>C7QAF0_CATAD</name>
<dbReference type="AlphaFoldDB" id="C7QAF0"/>
<dbReference type="HOGENOM" id="CLU_3041633_0_0_11"/>
<dbReference type="PROSITE" id="PS51257">
    <property type="entry name" value="PROKAR_LIPOPROTEIN"/>
    <property type="match status" value="1"/>
</dbReference>
<gene>
    <name evidence="1" type="ordered locus">Caci_3544</name>
</gene>
<keyword evidence="2" id="KW-1185">Reference proteome</keyword>
<sequence length="54" mass="5015" precursor="true">MKRRAGGSGSAAPAVLVAPGLGGSGGAGCDGGSERAGGIGGLGGADVFVLRRRF</sequence>
<dbReference type="InParanoid" id="C7QAF0"/>
<dbReference type="KEGG" id="cai:Caci_3544"/>
<organism evidence="1 2">
    <name type="scientific">Catenulispora acidiphila (strain DSM 44928 / JCM 14897 / NBRC 102108 / NRRL B-24433 / ID139908)</name>
    <dbReference type="NCBI Taxonomy" id="479433"/>
    <lineage>
        <taxon>Bacteria</taxon>
        <taxon>Bacillati</taxon>
        <taxon>Actinomycetota</taxon>
        <taxon>Actinomycetes</taxon>
        <taxon>Catenulisporales</taxon>
        <taxon>Catenulisporaceae</taxon>
        <taxon>Catenulispora</taxon>
    </lineage>
</organism>
<dbReference type="STRING" id="479433.Caci_3544"/>
<dbReference type="Proteomes" id="UP000000851">
    <property type="component" value="Chromosome"/>
</dbReference>